<keyword evidence="2" id="KW-1185">Reference proteome</keyword>
<reference evidence="1" key="1">
    <citation type="journal article" date="2019" name="bioRxiv">
        <title>The Genome of the Zebra Mussel, Dreissena polymorpha: A Resource for Invasive Species Research.</title>
        <authorList>
            <person name="McCartney M.A."/>
            <person name="Auch B."/>
            <person name="Kono T."/>
            <person name="Mallez S."/>
            <person name="Zhang Y."/>
            <person name="Obille A."/>
            <person name="Becker A."/>
            <person name="Abrahante J.E."/>
            <person name="Garbe J."/>
            <person name="Badalamenti J.P."/>
            <person name="Herman A."/>
            <person name="Mangelson H."/>
            <person name="Liachko I."/>
            <person name="Sullivan S."/>
            <person name="Sone E.D."/>
            <person name="Koren S."/>
            <person name="Silverstein K.A.T."/>
            <person name="Beckman K.B."/>
            <person name="Gohl D.M."/>
        </authorList>
    </citation>
    <scope>NUCLEOTIDE SEQUENCE</scope>
    <source>
        <strain evidence="1">Duluth1</strain>
        <tissue evidence="1">Whole animal</tissue>
    </source>
</reference>
<proteinExistence type="predicted"/>
<evidence type="ECO:0000313" key="1">
    <source>
        <dbReference type="EMBL" id="KAH3711457.1"/>
    </source>
</evidence>
<evidence type="ECO:0000313" key="2">
    <source>
        <dbReference type="Proteomes" id="UP000828390"/>
    </source>
</evidence>
<gene>
    <name evidence="1" type="ORF">DPMN_071126</name>
</gene>
<organism evidence="1 2">
    <name type="scientific">Dreissena polymorpha</name>
    <name type="common">Zebra mussel</name>
    <name type="synonym">Mytilus polymorpha</name>
    <dbReference type="NCBI Taxonomy" id="45954"/>
    <lineage>
        <taxon>Eukaryota</taxon>
        <taxon>Metazoa</taxon>
        <taxon>Spiralia</taxon>
        <taxon>Lophotrochozoa</taxon>
        <taxon>Mollusca</taxon>
        <taxon>Bivalvia</taxon>
        <taxon>Autobranchia</taxon>
        <taxon>Heteroconchia</taxon>
        <taxon>Euheterodonta</taxon>
        <taxon>Imparidentia</taxon>
        <taxon>Neoheterodontei</taxon>
        <taxon>Myida</taxon>
        <taxon>Dreissenoidea</taxon>
        <taxon>Dreissenidae</taxon>
        <taxon>Dreissena</taxon>
    </lineage>
</organism>
<dbReference type="Proteomes" id="UP000828390">
    <property type="component" value="Unassembled WGS sequence"/>
</dbReference>
<accession>A0A9D3Z409</accession>
<dbReference type="PROSITE" id="PS51257">
    <property type="entry name" value="PROKAR_LIPOPROTEIN"/>
    <property type="match status" value="1"/>
</dbReference>
<dbReference type="EMBL" id="JAIWYP010000014">
    <property type="protein sequence ID" value="KAH3711457.1"/>
    <property type="molecule type" value="Genomic_DNA"/>
</dbReference>
<dbReference type="AlphaFoldDB" id="A0A9D3Z409"/>
<reference evidence="1" key="2">
    <citation type="submission" date="2020-11" db="EMBL/GenBank/DDBJ databases">
        <authorList>
            <person name="McCartney M.A."/>
            <person name="Auch B."/>
            <person name="Kono T."/>
            <person name="Mallez S."/>
            <person name="Becker A."/>
            <person name="Gohl D.M."/>
            <person name="Silverstein K.A.T."/>
            <person name="Koren S."/>
            <person name="Bechman K.B."/>
            <person name="Herman A."/>
            <person name="Abrahante J.E."/>
            <person name="Garbe J."/>
        </authorList>
    </citation>
    <scope>NUCLEOTIDE SEQUENCE</scope>
    <source>
        <strain evidence="1">Duluth1</strain>
        <tissue evidence="1">Whole animal</tissue>
    </source>
</reference>
<sequence>MDKQLHQLSSKQRFFKSHVVSILLCGCEIWPLHVETERRIHAFGNKYLRRLFGISYLEHKIK</sequence>
<protein>
    <submittedName>
        <fullName evidence="1">Uncharacterized protein</fullName>
    </submittedName>
</protein>
<comment type="caution">
    <text evidence="1">The sequence shown here is derived from an EMBL/GenBank/DDBJ whole genome shotgun (WGS) entry which is preliminary data.</text>
</comment>
<name>A0A9D3Z409_DREPO</name>